<dbReference type="OrthoDB" id="583109at2"/>
<evidence type="ECO:0000313" key="4">
    <source>
        <dbReference type="Proteomes" id="UP000467132"/>
    </source>
</evidence>
<evidence type="ECO:0000313" key="3">
    <source>
        <dbReference type="EMBL" id="NBI07500.1"/>
    </source>
</evidence>
<evidence type="ECO:0000259" key="2">
    <source>
        <dbReference type="PROSITE" id="PS50011"/>
    </source>
</evidence>
<dbReference type="GO" id="GO:0005524">
    <property type="term" value="F:ATP binding"/>
    <property type="evidence" value="ECO:0007669"/>
    <property type="project" value="InterPro"/>
</dbReference>
<keyword evidence="1" id="KW-1133">Transmembrane helix</keyword>
<dbReference type="InterPro" id="IPR011009">
    <property type="entry name" value="Kinase-like_dom_sf"/>
</dbReference>
<dbReference type="PROSITE" id="PS50011">
    <property type="entry name" value="PROTEIN_KINASE_DOM"/>
    <property type="match status" value="1"/>
</dbReference>
<dbReference type="PANTHER" id="PTHR44167:SF24">
    <property type="entry name" value="SERINE_THREONINE-PROTEIN KINASE CHK2"/>
    <property type="match status" value="1"/>
</dbReference>
<keyword evidence="1" id="KW-0812">Transmembrane</keyword>
<evidence type="ECO:0000256" key="1">
    <source>
        <dbReference type="SAM" id="Phobius"/>
    </source>
</evidence>
<name>A0A845QZB0_9CLOT</name>
<feature type="domain" description="Protein kinase" evidence="2">
    <location>
        <begin position="15"/>
        <end position="255"/>
    </location>
</feature>
<sequence length="284" mass="33439">MTIGIIKGRWNKNRYIIEKELGRGNIGIVYLVRNNQGKKFALKCSDDITSLTIEFNVLKKLSLSFIPKVYDLDDAYVGHGYIYFFVMEYIEGICLNEYIKGKSNIEELLQISYELSKNLYDIYKLGYTYWDIKFENIIIEKNTRKLKLIDFGGVTKNNYSIKEYTPLYNINSFLDTPFYDDRALVFSVNLLLISSLTKESYNPLTNNIEDIIYKMKTLKINDDIKTLITRGLKGKYNMNEYIHDIDNILNCNEKLYAIKYIDRFFFLSLSLFLIFLGVLFKIYI</sequence>
<accession>A0A845QZB0</accession>
<dbReference type="Pfam" id="PF00069">
    <property type="entry name" value="Pkinase"/>
    <property type="match status" value="1"/>
</dbReference>
<reference evidence="3 4" key="1">
    <citation type="submission" date="2018-08" db="EMBL/GenBank/DDBJ databases">
        <title>Murine metabolic-syndrome-specific gut microbial biobank.</title>
        <authorList>
            <person name="Liu C."/>
        </authorList>
    </citation>
    <scope>NUCLEOTIDE SEQUENCE [LARGE SCALE GENOMIC DNA]</scope>
    <source>
        <strain evidence="3 4">583</strain>
    </source>
</reference>
<keyword evidence="4" id="KW-1185">Reference proteome</keyword>
<proteinExistence type="predicted"/>
<gene>
    <name evidence="3" type="ORF">D3Z33_11625</name>
</gene>
<dbReference type="GO" id="GO:0005737">
    <property type="term" value="C:cytoplasm"/>
    <property type="evidence" value="ECO:0007669"/>
    <property type="project" value="TreeGrafter"/>
</dbReference>
<dbReference type="InterPro" id="IPR000719">
    <property type="entry name" value="Prot_kinase_dom"/>
</dbReference>
<dbReference type="AlphaFoldDB" id="A0A845QZB0"/>
<dbReference type="EMBL" id="QXXA01000012">
    <property type="protein sequence ID" value="NBI07500.1"/>
    <property type="molecule type" value="Genomic_DNA"/>
</dbReference>
<organism evidence="3 4">
    <name type="scientific">Senegalia massiliensis</name>
    <dbReference type="NCBI Taxonomy" id="1720316"/>
    <lineage>
        <taxon>Bacteria</taxon>
        <taxon>Bacillati</taxon>
        <taxon>Bacillota</taxon>
        <taxon>Clostridia</taxon>
        <taxon>Eubacteriales</taxon>
        <taxon>Clostridiaceae</taxon>
        <taxon>Senegalia</taxon>
    </lineage>
</organism>
<dbReference type="RefSeq" id="WP_160197956.1">
    <property type="nucleotide sequence ID" value="NZ_QXXA01000012.1"/>
</dbReference>
<dbReference type="Proteomes" id="UP000467132">
    <property type="component" value="Unassembled WGS sequence"/>
</dbReference>
<feature type="transmembrane region" description="Helical" evidence="1">
    <location>
        <begin position="264"/>
        <end position="283"/>
    </location>
</feature>
<dbReference type="PROSITE" id="PS00108">
    <property type="entry name" value="PROTEIN_KINASE_ST"/>
    <property type="match status" value="1"/>
</dbReference>
<dbReference type="SMART" id="SM00220">
    <property type="entry name" value="S_TKc"/>
    <property type="match status" value="1"/>
</dbReference>
<dbReference type="InterPro" id="IPR008271">
    <property type="entry name" value="Ser/Thr_kinase_AS"/>
</dbReference>
<dbReference type="PANTHER" id="PTHR44167">
    <property type="entry name" value="OVARIAN-SPECIFIC SERINE/THREONINE-PROTEIN KINASE LOK-RELATED"/>
    <property type="match status" value="1"/>
</dbReference>
<keyword evidence="1" id="KW-0472">Membrane</keyword>
<dbReference type="GO" id="GO:0004674">
    <property type="term" value="F:protein serine/threonine kinase activity"/>
    <property type="evidence" value="ECO:0007669"/>
    <property type="project" value="TreeGrafter"/>
</dbReference>
<dbReference type="Gene3D" id="1.10.510.10">
    <property type="entry name" value="Transferase(Phosphotransferase) domain 1"/>
    <property type="match status" value="1"/>
</dbReference>
<dbReference type="SUPFAM" id="SSF56112">
    <property type="entry name" value="Protein kinase-like (PK-like)"/>
    <property type="match status" value="1"/>
</dbReference>
<comment type="caution">
    <text evidence="3">The sequence shown here is derived from an EMBL/GenBank/DDBJ whole genome shotgun (WGS) entry which is preliminary data.</text>
</comment>
<protein>
    <recommendedName>
        <fullName evidence="2">Protein kinase domain-containing protein</fullName>
    </recommendedName>
</protein>